<sequence length="155" mass="15963">MSFDIRSVLVAGVLAGTVGACATTNVRPPVAQYPEAAYRLPDGTTHVVVGQTREGLLVSSREASAYHCGTTNKGPRCVPVPLIGGSGPGLVPAVAGIAAAATNGHFILAAAKATKPMNILIEGSANYNANLNGMTQVNDQRTLVNTSQFQNQSIF</sequence>
<proteinExistence type="predicted"/>
<dbReference type="STRING" id="1618607.UY86_C0002G0093"/>
<dbReference type="Proteomes" id="UP000033852">
    <property type="component" value="Unassembled WGS sequence"/>
</dbReference>
<feature type="signal peptide" evidence="1">
    <location>
        <begin position="1"/>
        <end position="22"/>
    </location>
</feature>
<keyword evidence="1" id="KW-0732">Signal</keyword>
<evidence type="ECO:0000313" key="2">
    <source>
        <dbReference type="EMBL" id="KKW37996.1"/>
    </source>
</evidence>
<dbReference type="PROSITE" id="PS51257">
    <property type="entry name" value="PROKAR_LIPOPROTEIN"/>
    <property type="match status" value="1"/>
</dbReference>
<feature type="chain" id="PRO_5002540978" description="Lipoprotein" evidence="1">
    <location>
        <begin position="23"/>
        <end position="155"/>
    </location>
</feature>
<comment type="caution">
    <text evidence="2">The sequence shown here is derived from an EMBL/GenBank/DDBJ whole genome shotgun (WGS) entry which is preliminary data.</text>
</comment>
<organism evidence="2 3">
    <name type="scientific">Candidatus Adlerbacteria bacterium GW2011_GWB1_54_7</name>
    <dbReference type="NCBI Taxonomy" id="1618607"/>
    <lineage>
        <taxon>Bacteria</taxon>
        <taxon>Candidatus Adleribacteriota</taxon>
    </lineage>
</organism>
<evidence type="ECO:0008006" key="4">
    <source>
        <dbReference type="Google" id="ProtNLM"/>
    </source>
</evidence>
<dbReference type="AlphaFoldDB" id="A0A0G1Y446"/>
<gene>
    <name evidence="2" type="ORF">UY86_C0002G0093</name>
</gene>
<evidence type="ECO:0000256" key="1">
    <source>
        <dbReference type="SAM" id="SignalP"/>
    </source>
</evidence>
<evidence type="ECO:0000313" key="3">
    <source>
        <dbReference type="Proteomes" id="UP000033852"/>
    </source>
</evidence>
<name>A0A0G1Y446_9BACT</name>
<dbReference type="EMBL" id="LCRR01000002">
    <property type="protein sequence ID" value="KKW37996.1"/>
    <property type="molecule type" value="Genomic_DNA"/>
</dbReference>
<accession>A0A0G1Y446</accession>
<reference evidence="2 3" key="1">
    <citation type="journal article" date="2015" name="Nature">
        <title>rRNA introns, odd ribosomes, and small enigmatic genomes across a large radiation of phyla.</title>
        <authorList>
            <person name="Brown C.T."/>
            <person name="Hug L.A."/>
            <person name="Thomas B.C."/>
            <person name="Sharon I."/>
            <person name="Castelle C.J."/>
            <person name="Singh A."/>
            <person name="Wilkins M.J."/>
            <person name="Williams K.H."/>
            <person name="Banfield J.F."/>
        </authorList>
    </citation>
    <scope>NUCLEOTIDE SEQUENCE [LARGE SCALE GENOMIC DNA]</scope>
</reference>
<protein>
    <recommendedName>
        <fullName evidence="4">Lipoprotein</fullName>
    </recommendedName>
</protein>